<evidence type="ECO:0000313" key="2">
    <source>
        <dbReference type="Proteomes" id="UP000230233"/>
    </source>
</evidence>
<reference evidence="2" key="1">
    <citation type="submission" date="2017-10" db="EMBL/GenBank/DDBJ databases">
        <title>Rapid genome shrinkage in a self-fertile nematode reveals novel sperm competition proteins.</title>
        <authorList>
            <person name="Yin D."/>
            <person name="Schwarz E.M."/>
            <person name="Thomas C.G."/>
            <person name="Felde R.L."/>
            <person name="Korf I.F."/>
            <person name="Cutter A.D."/>
            <person name="Schartner C.M."/>
            <person name="Ralston E.J."/>
            <person name="Meyer B.J."/>
            <person name="Haag E.S."/>
        </authorList>
    </citation>
    <scope>NUCLEOTIDE SEQUENCE [LARGE SCALE GENOMIC DNA]</scope>
    <source>
        <strain evidence="2">JU1422</strain>
    </source>
</reference>
<dbReference type="EMBL" id="PDUG01000004">
    <property type="protein sequence ID" value="PIC35932.1"/>
    <property type="molecule type" value="Genomic_DNA"/>
</dbReference>
<sequence length="219" mass="26176">MHNFKAIILWIEQNLIYLTVSKIIIIILQDRDQRWAQYRSIIAHIQEILNLPAPVADYSELTFEEIENRFESMGVRKAEINNLYWKEVFHHSQVLFHKVDTWLGSKMVFPIEVFISAGLEDLQKFDESYAFYKEEFHLRNAHRALERVRYFNLTPEETRNRMRTVGERSAEMDRLFDAEDKRVQIDFTKKVFIGFHYVITAFIEILEGTEESGKHLKLM</sequence>
<comment type="caution">
    <text evidence="1">The sequence shown here is derived from an EMBL/GenBank/DDBJ whole genome shotgun (WGS) entry which is preliminary data.</text>
</comment>
<keyword evidence="2" id="KW-1185">Reference proteome</keyword>
<proteinExistence type="predicted"/>
<organism evidence="1 2">
    <name type="scientific">Caenorhabditis nigoni</name>
    <dbReference type="NCBI Taxonomy" id="1611254"/>
    <lineage>
        <taxon>Eukaryota</taxon>
        <taxon>Metazoa</taxon>
        <taxon>Ecdysozoa</taxon>
        <taxon>Nematoda</taxon>
        <taxon>Chromadorea</taxon>
        <taxon>Rhabditida</taxon>
        <taxon>Rhabditina</taxon>
        <taxon>Rhabditomorpha</taxon>
        <taxon>Rhabditoidea</taxon>
        <taxon>Rhabditidae</taxon>
        <taxon>Peloderinae</taxon>
        <taxon>Caenorhabditis</taxon>
    </lineage>
</organism>
<gene>
    <name evidence="1" type="primary">Cnig_chr_IV.g15119</name>
    <name evidence="1" type="ORF">B9Z55_015119</name>
</gene>
<name>A0A2G5U8S8_9PELO</name>
<protein>
    <submittedName>
        <fullName evidence="1">Uncharacterized protein</fullName>
    </submittedName>
</protein>
<accession>A0A2G5U8S8</accession>
<dbReference type="AlphaFoldDB" id="A0A2G5U8S8"/>
<dbReference type="Proteomes" id="UP000230233">
    <property type="component" value="Chromosome IV"/>
</dbReference>
<evidence type="ECO:0000313" key="1">
    <source>
        <dbReference type="EMBL" id="PIC35932.1"/>
    </source>
</evidence>